<dbReference type="EMBL" id="GBRH01198195">
    <property type="protein sequence ID" value="JAD99700.1"/>
    <property type="molecule type" value="Transcribed_RNA"/>
</dbReference>
<accession>A0A0A9EPC3</accession>
<name>A0A0A9EPC3_ARUDO</name>
<reference evidence="1" key="1">
    <citation type="submission" date="2014-09" db="EMBL/GenBank/DDBJ databases">
        <authorList>
            <person name="Magalhaes I.L.F."/>
            <person name="Oliveira U."/>
            <person name="Santos F.R."/>
            <person name="Vidigal T.H.D.A."/>
            <person name="Brescovit A.D."/>
            <person name="Santos A.J."/>
        </authorList>
    </citation>
    <scope>NUCLEOTIDE SEQUENCE</scope>
    <source>
        <tissue evidence="1">Shoot tissue taken approximately 20 cm above the soil surface</tissue>
    </source>
</reference>
<organism evidence="1">
    <name type="scientific">Arundo donax</name>
    <name type="common">Giant reed</name>
    <name type="synonym">Donax arundinaceus</name>
    <dbReference type="NCBI Taxonomy" id="35708"/>
    <lineage>
        <taxon>Eukaryota</taxon>
        <taxon>Viridiplantae</taxon>
        <taxon>Streptophyta</taxon>
        <taxon>Embryophyta</taxon>
        <taxon>Tracheophyta</taxon>
        <taxon>Spermatophyta</taxon>
        <taxon>Magnoliopsida</taxon>
        <taxon>Liliopsida</taxon>
        <taxon>Poales</taxon>
        <taxon>Poaceae</taxon>
        <taxon>PACMAD clade</taxon>
        <taxon>Arundinoideae</taxon>
        <taxon>Arundineae</taxon>
        <taxon>Arundo</taxon>
    </lineage>
</organism>
<evidence type="ECO:0000313" key="1">
    <source>
        <dbReference type="EMBL" id="JAD99700.1"/>
    </source>
</evidence>
<protein>
    <submittedName>
        <fullName evidence="1">Uncharacterized protein</fullName>
    </submittedName>
</protein>
<dbReference type="AlphaFoldDB" id="A0A0A9EPC3"/>
<sequence>MCPRNQMEITESKGGGGYWLQAVVHGDNYK</sequence>
<proteinExistence type="predicted"/>
<reference evidence="1" key="2">
    <citation type="journal article" date="2015" name="Data Brief">
        <title>Shoot transcriptome of the giant reed, Arundo donax.</title>
        <authorList>
            <person name="Barrero R.A."/>
            <person name="Guerrero F.D."/>
            <person name="Moolhuijzen P."/>
            <person name="Goolsby J.A."/>
            <person name="Tidwell J."/>
            <person name="Bellgard S.E."/>
            <person name="Bellgard M.I."/>
        </authorList>
    </citation>
    <scope>NUCLEOTIDE SEQUENCE</scope>
    <source>
        <tissue evidence="1">Shoot tissue taken approximately 20 cm above the soil surface</tissue>
    </source>
</reference>